<evidence type="ECO:0000313" key="3">
    <source>
        <dbReference type="Proteomes" id="UP000258309"/>
    </source>
</evidence>
<evidence type="ECO:0000313" key="2">
    <source>
        <dbReference type="EMBL" id="RFU35686.1"/>
    </source>
</evidence>
<feature type="region of interest" description="Disordered" evidence="1">
    <location>
        <begin position="133"/>
        <end position="152"/>
    </location>
</feature>
<dbReference type="AlphaFoldDB" id="A0A3E2HQQ2"/>
<keyword evidence="3" id="KW-1185">Reference proteome</keyword>
<feature type="compositionally biased region" description="Low complexity" evidence="1">
    <location>
        <begin position="82"/>
        <end position="94"/>
    </location>
</feature>
<feature type="non-terminal residue" evidence="2">
    <location>
        <position position="1"/>
    </location>
</feature>
<comment type="caution">
    <text evidence="2">The sequence shown here is derived from an EMBL/GenBank/DDBJ whole genome shotgun (WGS) entry which is preliminary data.</text>
</comment>
<feature type="region of interest" description="Disordered" evidence="1">
    <location>
        <begin position="1"/>
        <end position="27"/>
    </location>
</feature>
<feature type="compositionally biased region" description="Polar residues" evidence="1">
    <location>
        <begin position="133"/>
        <end position="149"/>
    </location>
</feature>
<dbReference type="Proteomes" id="UP000258309">
    <property type="component" value="Unassembled WGS sequence"/>
</dbReference>
<accession>A0A3E2HQQ2</accession>
<gene>
    <name evidence="2" type="ORF">B7463_g643</name>
</gene>
<protein>
    <submittedName>
        <fullName evidence="2">Uncharacterized protein</fullName>
    </submittedName>
</protein>
<feature type="region of interest" description="Disordered" evidence="1">
    <location>
        <begin position="79"/>
        <end position="109"/>
    </location>
</feature>
<feature type="non-terminal residue" evidence="2">
    <location>
        <position position="305"/>
    </location>
</feature>
<name>A0A3E2HQQ2_SCYLI</name>
<reference evidence="2 3" key="1">
    <citation type="submission" date="2018-05" db="EMBL/GenBank/DDBJ databases">
        <title>Draft genome sequence of Scytalidium lignicola DSM 105466, a ubiquitous saprotrophic fungus.</title>
        <authorList>
            <person name="Buettner E."/>
            <person name="Gebauer A.M."/>
            <person name="Hofrichter M."/>
            <person name="Liers C."/>
            <person name="Kellner H."/>
        </authorList>
    </citation>
    <scope>NUCLEOTIDE SEQUENCE [LARGE SCALE GENOMIC DNA]</scope>
    <source>
        <strain evidence="2 3">DSM 105466</strain>
    </source>
</reference>
<evidence type="ECO:0000256" key="1">
    <source>
        <dbReference type="SAM" id="MobiDB-lite"/>
    </source>
</evidence>
<sequence length="305" mass="33054">MMANHGVNAPTGDASIPKRANDNTNHTHPLTKKICEAISRSLANASTGNQNAANPSGQTLATSASQAVAEKSTRDNFVHYVPPQGGPSKPAAAPKPRRRLPDAPMPPVPSHALPFRAPDVANQVVSNQGAQPQVTANQVTQGQNATGNDVPNRLVSNQAAQNQIPAQPAPVQLDPAQGRGQYVPFQQFGNYTIGKHVVPLQAAQPCHLGQGGAEGVYLDRLVTFKDSHFRMAKILDDKDKAEGEMMDAIQKAITHAEWSVHMDRTEMRNATEKLATLRRSYDERVAQLDQLRALQQRQSDKLGRR</sequence>
<dbReference type="EMBL" id="NCSJ02000006">
    <property type="protein sequence ID" value="RFU35686.1"/>
    <property type="molecule type" value="Genomic_DNA"/>
</dbReference>
<proteinExistence type="predicted"/>
<organism evidence="2 3">
    <name type="scientific">Scytalidium lignicola</name>
    <name type="common">Hyphomycete</name>
    <dbReference type="NCBI Taxonomy" id="5539"/>
    <lineage>
        <taxon>Eukaryota</taxon>
        <taxon>Fungi</taxon>
        <taxon>Dikarya</taxon>
        <taxon>Ascomycota</taxon>
        <taxon>Pezizomycotina</taxon>
        <taxon>Leotiomycetes</taxon>
        <taxon>Leotiomycetes incertae sedis</taxon>
        <taxon>Scytalidium</taxon>
    </lineage>
</organism>